<dbReference type="GO" id="GO:0016787">
    <property type="term" value="F:hydrolase activity"/>
    <property type="evidence" value="ECO:0007669"/>
    <property type="project" value="UniProtKB-KW"/>
</dbReference>
<evidence type="ECO:0000313" key="5">
    <source>
        <dbReference type="Proteomes" id="UP001139384"/>
    </source>
</evidence>
<comment type="caution">
    <text evidence="4">The sequence shown here is derived from an EMBL/GenBank/DDBJ whole genome shotgun (WGS) entry which is preliminary data.</text>
</comment>
<accession>A0A9X1PU38</accession>
<dbReference type="EMBL" id="JAKEIP010000004">
    <property type="protein sequence ID" value="MCF1592289.1"/>
    <property type="molecule type" value="Genomic_DNA"/>
</dbReference>
<dbReference type="InterPro" id="IPR013094">
    <property type="entry name" value="AB_hydrolase_3"/>
</dbReference>
<dbReference type="Pfam" id="PF07859">
    <property type="entry name" value="Abhydrolase_3"/>
    <property type="match status" value="1"/>
</dbReference>
<reference evidence="4" key="1">
    <citation type="submission" date="2022-01" db="EMBL/GenBank/DDBJ databases">
        <title>Draft Genome Sequences of Seven Type Strains of the Genus Streptomyces.</title>
        <authorList>
            <person name="Aziz S."/>
            <person name="Coretto E."/>
            <person name="Chronakova A."/>
            <person name="Sproer C."/>
            <person name="Huber K."/>
            <person name="Nouioui I."/>
            <person name="Gross H."/>
        </authorList>
    </citation>
    <scope>NUCLEOTIDE SEQUENCE</scope>
    <source>
        <strain evidence="4">DSM 103493</strain>
    </source>
</reference>
<name>A0A9X1PU38_STRM4</name>
<dbReference type="PANTHER" id="PTHR48081:SF8">
    <property type="entry name" value="ALPHA_BETA HYDROLASE FOLD-3 DOMAIN-CONTAINING PROTEIN-RELATED"/>
    <property type="match status" value="1"/>
</dbReference>
<dbReference type="SUPFAM" id="SSF53474">
    <property type="entry name" value="alpha/beta-Hydrolases"/>
    <property type="match status" value="1"/>
</dbReference>
<evidence type="ECO:0000313" key="4">
    <source>
        <dbReference type="EMBL" id="MCF1592289.1"/>
    </source>
</evidence>
<evidence type="ECO:0000259" key="3">
    <source>
        <dbReference type="Pfam" id="PF07859"/>
    </source>
</evidence>
<keyword evidence="5" id="KW-1185">Reference proteome</keyword>
<gene>
    <name evidence="4" type="ORF">L0P92_01710</name>
</gene>
<proteinExistence type="predicted"/>
<protein>
    <submittedName>
        <fullName evidence="4">Alpha/beta hydrolase</fullName>
    </submittedName>
</protein>
<dbReference type="InterPro" id="IPR029058">
    <property type="entry name" value="AB_hydrolase_fold"/>
</dbReference>
<dbReference type="PANTHER" id="PTHR48081">
    <property type="entry name" value="AB HYDROLASE SUPERFAMILY PROTEIN C4A8.06C"/>
    <property type="match status" value="1"/>
</dbReference>
<dbReference type="RefSeq" id="WP_234760579.1">
    <property type="nucleotide sequence ID" value="NZ_JAKEIP010000004.1"/>
</dbReference>
<feature type="domain" description="Alpha/beta hydrolase fold-3" evidence="3">
    <location>
        <begin position="99"/>
        <end position="297"/>
    </location>
</feature>
<sequence length="328" mass="34565">MSPELAALAGQIMAALPAGQQPPPPPARPQEGQSREAWLAEVAAVRGEHDAHAAVLAVHVTTQAAPAVESVTDLSIPVEGGDVTARVYRPAGQGPFPAVVFFHGGAWWLAGGERGFDLTDGHCRTICDGLGSVVINVDYRLAPENPYPGQLRDAYAAACWVVENATELGVDCSDVSVMGASSGGNLAAAVCLLARDEQGPRFASQVLLVPALDLAGGSESMREVPGQWEALQPVLRLYASPEQVMDPYVSPLLADSMEGLPPAVIVTGDHDPLRDDGRRYVARLAADGVPVRHLAYPMLHNIALPETSERMFADVIEATAEFRSGRGA</sequence>
<dbReference type="InterPro" id="IPR050300">
    <property type="entry name" value="GDXG_lipolytic_enzyme"/>
</dbReference>
<evidence type="ECO:0000256" key="1">
    <source>
        <dbReference type="ARBA" id="ARBA00022801"/>
    </source>
</evidence>
<evidence type="ECO:0000256" key="2">
    <source>
        <dbReference type="SAM" id="MobiDB-lite"/>
    </source>
</evidence>
<feature type="region of interest" description="Disordered" evidence="2">
    <location>
        <begin position="14"/>
        <end position="33"/>
    </location>
</feature>
<dbReference type="Proteomes" id="UP001139384">
    <property type="component" value="Unassembled WGS sequence"/>
</dbReference>
<organism evidence="4 5">
    <name type="scientific">Streptomyces muensis</name>
    <dbReference type="NCBI Taxonomy" id="1077944"/>
    <lineage>
        <taxon>Bacteria</taxon>
        <taxon>Bacillati</taxon>
        <taxon>Actinomycetota</taxon>
        <taxon>Actinomycetes</taxon>
        <taxon>Kitasatosporales</taxon>
        <taxon>Streptomycetaceae</taxon>
        <taxon>Streptomyces</taxon>
    </lineage>
</organism>
<keyword evidence="1 4" id="KW-0378">Hydrolase</keyword>
<dbReference type="AlphaFoldDB" id="A0A9X1PU38"/>
<dbReference type="Gene3D" id="3.40.50.1820">
    <property type="entry name" value="alpha/beta hydrolase"/>
    <property type="match status" value="1"/>
</dbReference>